<dbReference type="RefSeq" id="WP_310018152.1">
    <property type="nucleotide sequence ID" value="NZ_JAVDUM010000003.1"/>
</dbReference>
<dbReference type="InterPro" id="IPR011044">
    <property type="entry name" value="Quino_amine_DH_bsu"/>
</dbReference>
<dbReference type="PANTHER" id="PTHR47197">
    <property type="entry name" value="PROTEIN NIRF"/>
    <property type="match status" value="1"/>
</dbReference>
<accession>A0ABU1S9W4</accession>
<gene>
    <name evidence="1" type="ORF">J2Y69_000990</name>
</gene>
<dbReference type="Proteomes" id="UP001259347">
    <property type="component" value="Unassembled WGS sequence"/>
</dbReference>
<dbReference type="InterPro" id="IPR015943">
    <property type="entry name" value="WD40/YVTN_repeat-like_dom_sf"/>
</dbReference>
<comment type="caution">
    <text evidence="1">The sequence shown here is derived from an EMBL/GenBank/DDBJ whole genome shotgun (WGS) entry which is preliminary data.</text>
</comment>
<name>A0ABU1S9W4_9MICO</name>
<sequence>MDNDNAMKMAEEGDALTGVPRRTIVKGAAWSIPIIAAAVAVPAYAASGDKKLTFGPVSGCAAVGAQTSLTLTLANPAAGDTAVVSLVGTGYTFADGSTTMTVPVATGTATVVVKNVTGAGNVTVHAVLTGAPAVTADATVKPSCTGPGGTVFANVGDYDAAESVNGNLYVTGNYPTTAYMTVLNAATGAVVANWDIASQLRGPGAVSPGYSAQPYDVVASPDGTRVYVSYAGHGSMNGGFDNGVLILDAATGALIQRIETGGLGGDMHGGATAGRGLELSADGTRLTSLGGLSAKVIDTATGAILRDIPVPTVELSGTVSPDGATLYLPFGGDGNDVDVVDAATGTVIRTLVNVSIGQGTNAGHLAISPDGRTLYSHNGSTLMATDIATDTVVSTHTLPQFTGPAGPENFPQDIGISLDGTHAWVPYAGYFQNPKLIKVDL</sequence>
<dbReference type="GO" id="GO:0003677">
    <property type="term" value="F:DNA binding"/>
    <property type="evidence" value="ECO:0007669"/>
    <property type="project" value="UniProtKB-KW"/>
</dbReference>
<proteinExistence type="predicted"/>
<dbReference type="PANTHER" id="PTHR47197:SF3">
    <property type="entry name" value="DIHYDRO-HEME D1 DEHYDROGENASE"/>
    <property type="match status" value="1"/>
</dbReference>
<dbReference type="SUPFAM" id="SSF50969">
    <property type="entry name" value="YVTN repeat-like/Quinoprotein amine dehydrogenase"/>
    <property type="match status" value="1"/>
</dbReference>
<evidence type="ECO:0000313" key="1">
    <source>
        <dbReference type="EMBL" id="MDR6866398.1"/>
    </source>
</evidence>
<protein>
    <submittedName>
        <fullName evidence="1">DNA-binding beta-propeller fold protein YncE</fullName>
    </submittedName>
</protein>
<dbReference type="EMBL" id="JAVDUM010000003">
    <property type="protein sequence ID" value="MDR6866398.1"/>
    <property type="molecule type" value="Genomic_DNA"/>
</dbReference>
<reference evidence="1 2" key="1">
    <citation type="submission" date="2023-07" db="EMBL/GenBank/DDBJ databases">
        <title>Sorghum-associated microbial communities from plants grown in Nebraska, USA.</title>
        <authorList>
            <person name="Schachtman D."/>
        </authorList>
    </citation>
    <scope>NUCLEOTIDE SEQUENCE [LARGE SCALE GENOMIC DNA]</scope>
    <source>
        <strain evidence="1 2">2980</strain>
    </source>
</reference>
<keyword evidence="2" id="KW-1185">Reference proteome</keyword>
<dbReference type="Gene3D" id="2.130.10.10">
    <property type="entry name" value="YVTN repeat-like/Quinoprotein amine dehydrogenase"/>
    <property type="match status" value="1"/>
</dbReference>
<evidence type="ECO:0000313" key="2">
    <source>
        <dbReference type="Proteomes" id="UP001259347"/>
    </source>
</evidence>
<dbReference type="InterPro" id="IPR051200">
    <property type="entry name" value="Host-pathogen_enzymatic-act"/>
</dbReference>
<organism evidence="1 2">
    <name type="scientific">Microbacterium resistens</name>
    <dbReference type="NCBI Taxonomy" id="156977"/>
    <lineage>
        <taxon>Bacteria</taxon>
        <taxon>Bacillati</taxon>
        <taxon>Actinomycetota</taxon>
        <taxon>Actinomycetes</taxon>
        <taxon>Micrococcales</taxon>
        <taxon>Microbacteriaceae</taxon>
        <taxon>Microbacterium</taxon>
    </lineage>
</organism>
<keyword evidence="1" id="KW-0238">DNA-binding</keyword>